<dbReference type="AlphaFoldDB" id="U2YAH3"/>
<dbReference type="InterPro" id="IPR026838">
    <property type="entry name" value="YheC/D"/>
</dbReference>
<dbReference type="SUPFAM" id="SSF56059">
    <property type="entry name" value="Glutathione synthetase ATP-binding domain-like"/>
    <property type="match status" value="1"/>
</dbReference>
<dbReference type="EMBL" id="BASG01000018">
    <property type="protein sequence ID" value="GAD13838.1"/>
    <property type="molecule type" value="Genomic_DNA"/>
</dbReference>
<name>U2YAH3_GEOKU</name>
<reference evidence="2" key="1">
    <citation type="journal article" date="2013" name="Genome">
        <title>Draft Genome Sequence of Geobacillus kaustophilus GBlys, a Lysogenic Strain with Bacteriophage phiOH2.</title>
        <authorList>
            <person name="Doi K."/>
            <person name="Mori K."/>
            <person name="Martono H."/>
            <person name="Nagayoshi Y."/>
            <person name="Fujino Y."/>
            <person name="Tashiro K."/>
            <person name="Kuhara S."/>
            <person name="Ohshima T."/>
        </authorList>
    </citation>
    <scope>NUCLEOTIDE SEQUENCE [LARGE SCALE GENOMIC DNA]</scope>
    <source>
        <strain evidence="2">GBlys</strain>
    </source>
</reference>
<organism evidence="1 2">
    <name type="scientific">Geobacillus kaustophilus GBlys</name>
    <dbReference type="NCBI Taxonomy" id="1337888"/>
    <lineage>
        <taxon>Bacteria</taxon>
        <taxon>Bacillati</taxon>
        <taxon>Bacillota</taxon>
        <taxon>Bacilli</taxon>
        <taxon>Bacillales</taxon>
        <taxon>Anoxybacillaceae</taxon>
        <taxon>Geobacillus</taxon>
        <taxon>Geobacillus thermoleovorans group</taxon>
    </lineage>
</organism>
<protein>
    <submittedName>
        <fullName evidence="1">RimK-like ATP-grasp domain protein</fullName>
    </submittedName>
</protein>
<dbReference type="Proteomes" id="UP000016424">
    <property type="component" value="Unassembled WGS sequence"/>
</dbReference>
<sequence>MAMLTIGYRPDTGEWVCNSPGGPYRFGSGWVAPAAVLPDLVFPVREQDGRVGPLVGVLVSASSLSALLAGKKPWLETVIRSIHKAGGISVVSAAAGIGEKTVSGYLFVPTLHRFIEAAAPLPDVVYNRVKSREEEESEPFQTAAAQLSAHGVPLVNRSFFRKSDVYDALRSDRRLWPHLLPTAPVQTATDLRAWLRQYSCIYLKRDDGARGMGLFRLTALSETEAICEYPGGQKRFCSLDALASLIQSGRYIAQALAETDEWNGRRYDLRVLAHWHNGRHTITGIGVRSADVESVTTHVFHGGTILPYKEVKERIDEAALERLIALSGARLGERFGFVGEFSADIGVGSEQQLYIYEINAKPMVFDEPEIEARRLERLNQLFAELAHRTP</sequence>
<evidence type="ECO:0000313" key="2">
    <source>
        <dbReference type="Proteomes" id="UP000016424"/>
    </source>
</evidence>
<dbReference type="Pfam" id="PF14398">
    <property type="entry name" value="ATPgrasp_YheCD"/>
    <property type="match status" value="1"/>
</dbReference>
<evidence type="ECO:0000313" key="1">
    <source>
        <dbReference type="EMBL" id="GAD13838.1"/>
    </source>
</evidence>
<gene>
    <name evidence="1" type="ORF">GBL_2055</name>
</gene>
<comment type="caution">
    <text evidence="1">The sequence shown here is derived from an EMBL/GenBank/DDBJ whole genome shotgun (WGS) entry which is preliminary data.</text>
</comment>
<accession>U2YAH3</accession>
<proteinExistence type="predicted"/>